<reference evidence="2" key="1">
    <citation type="journal article" date="2021" name="Proc. Natl. Acad. Sci. U.S.A.">
        <title>A Catalog of Tens of Thousands of Viruses from Human Metagenomes Reveals Hidden Associations with Chronic Diseases.</title>
        <authorList>
            <person name="Tisza M.J."/>
            <person name="Buck C.B."/>
        </authorList>
    </citation>
    <scope>NUCLEOTIDE SEQUENCE</scope>
    <source>
        <strain evidence="2">CtsDY37</strain>
    </source>
</reference>
<keyword evidence="1" id="KW-0812">Transmembrane</keyword>
<name>A0A8S5MB30_9CAUD</name>
<evidence type="ECO:0000313" key="2">
    <source>
        <dbReference type="EMBL" id="DAD79131.1"/>
    </source>
</evidence>
<accession>A0A8S5MB30</accession>
<dbReference type="EMBL" id="BK014859">
    <property type="protein sequence ID" value="DAD79131.1"/>
    <property type="molecule type" value="Genomic_DNA"/>
</dbReference>
<keyword evidence="1" id="KW-0472">Membrane</keyword>
<proteinExistence type="predicted"/>
<sequence length="44" mass="4754">MKKGFGSRRLPFLVVVGMTVLELVLSIGILIMLLLIVIVISAVT</sequence>
<evidence type="ECO:0000256" key="1">
    <source>
        <dbReference type="SAM" id="Phobius"/>
    </source>
</evidence>
<feature type="transmembrane region" description="Helical" evidence="1">
    <location>
        <begin position="12"/>
        <end position="43"/>
    </location>
</feature>
<protein>
    <submittedName>
        <fullName evidence="2">Uncharacterized protein</fullName>
    </submittedName>
</protein>
<keyword evidence="1" id="KW-1133">Transmembrane helix</keyword>
<organism evidence="2">
    <name type="scientific">Siphoviridae sp. ctsDY37</name>
    <dbReference type="NCBI Taxonomy" id="2826483"/>
    <lineage>
        <taxon>Viruses</taxon>
        <taxon>Duplodnaviria</taxon>
        <taxon>Heunggongvirae</taxon>
        <taxon>Uroviricota</taxon>
        <taxon>Caudoviricetes</taxon>
    </lineage>
</organism>